<organism evidence="2">
    <name type="scientific">hydrocarbon metagenome</name>
    <dbReference type="NCBI Taxonomy" id="938273"/>
    <lineage>
        <taxon>unclassified sequences</taxon>
        <taxon>metagenomes</taxon>
        <taxon>ecological metagenomes</taxon>
    </lineage>
</organism>
<feature type="compositionally biased region" description="Basic and acidic residues" evidence="1">
    <location>
        <begin position="52"/>
        <end position="67"/>
    </location>
</feature>
<accession>A0A0W8F4Q6</accession>
<evidence type="ECO:0000256" key="1">
    <source>
        <dbReference type="SAM" id="MobiDB-lite"/>
    </source>
</evidence>
<sequence>MKKRIETPMYPKTATIGRKSPKDDRTDDAELLPSLQGSKLVFGQLVDQHAGGPDRRFHDRVQDDRGGEAFLGINS</sequence>
<name>A0A0W8F4Q6_9ZZZZ</name>
<feature type="region of interest" description="Disordered" evidence="1">
    <location>
        <begin position="50"/>
        <end position="75"/>
    </location>
</feature>
<dbReference type="AlphaFoldDB" id="A0A0W8F4Q6"/>
<proteinExistence type="predicted"/>
<feature type="region of interest" description="Disordered" evidence="1">
    <location>
        <begin position="1"/>
        <end position="29"/>
    </location>
</feature>
<protein>
    <submittedName>
        <fullName evidence="2">Uncharacterized protein</fullName>
    </submittedName>
</protein>
<dbReference type="EMBL" id="LNQE01001524">
    <property type="protein sequence ID" value="KUG15839.1"/>
    <property type="molecule type" value="Genomic_DNA"/>
</dbReference>
<reference evidence="2" key="1">
    <citation type="journal article" date="2015" name="Proc. Natl. Acad. Sci. U.S.A.">
        <title>Networks of energetic and metabolic interactions define dynamics in microbial communities.</title>
        <authorList>
            <person name="Embree M."/>
            <person name="Liu J.K."/>
            <person name="Al-Bassam M.M."/>
            <person name="Zengler K."/>
        </authorList>
    </citation>
    <scope>NUCLEOTIDE SEQUENCE</scope>
</reference>
<gene>
    <name evidence="2" type="ORF">ASZ90_014493</name>
</gene>
<comment type="caution">
    <text evidence="2">The sequence shown here is derived from an EMBL/GenBank/DDBJ whole genome shotgun (WGS) entry which is preliminary data.</text>
</comment>
<evidence type="ECO:0000313" key="2">
    <source>
        <dbReference type="EMBL" id="KUG15839.1"/>
    </source>
</evidence>